<evidence type="ECO:0000313" key="13">
    <source>
        <dbReference type="EMBL" id="MBP2382126.1"/>
    </source>
</evidence>
<feature type="active site" evidence="9">
    <location>
        <position position="329"/>
    </location>
</feature>
<keyword evidence="5 9" id="KW-0229">DNA integration</keyword>
<dbReference type="Pfam" id="PF00589">
    <property type="entry name" value="Phage_integrase"/>
    <property type="match status" value="1"/>
</dbReference>
<dbReference type="PANTHER" id="PTHR30349">
    <property type="entry name" value="PHAGE INTEGRASE-RELATED"/>
    <property type="match status" value="1"/>
</dbReference>
<dbReference type="RefSeq" id="WP_209901772.1">
    <property type="nucleotide sequence ID" value="NZ_BAAAJW010000003.1"/>
</dbReference>
<comment type="caution">
    <text evidence="13">The sequence shown here is derived from an EMBL/GenBank/DDBJ whole genome shotgun (WGS) entry which is preliminary data.</text>
</comment>
<dbReference type="InterPro" id="IPR013762">
    <property type="entry name" value="Integrase-like_cat_sf"/>
</dbReference>
<dbReference type="InterPro" id="IPR050090">
    <property type="entry name" value="Tyrosine_recombinase_XerCD"/>
</dbReference>
<evidence type="ECO:0000259" key="11">
    <source>
        <dbReference type="PROSITE" id="PS51898"/>
    </source>
</evidence>
<proteinExistence type="inferred from homology"/>
<dbReference type="PANTHER" id="PTHR30349:SF41">
    <property type="entry name" value="INTEGRASE_RECOMBINASE PROTEIN MJ0367-RELATED"/>
    <property type="match status" value="1"/>
</dbReference>
<comment type="function">
    <text evidence="9">Site-specific tyrosine recombinase, which acts by catalyzing the cutting and rejoining of the recombining DNA molecules. The XerC-XerD complex is essential to convert dimers of the bacterial chromosome into monomers to permit their segregation at cell division. It also contributes to the segregational stability of plasmids.</text>
</comment>
<keyword evidence="3 9" id="KW-0132">Cell division</keyword>
<feature type="domain" description="Core-binding (CB)" evidence="12">
    <location>
        <begin position="7"/>
        <end position="93"/>
    </location>
</feature>
<evidence type="ECO:0000313" key="14">
    <source>
        <dbReference type="Proteomes" id="UP001519290"/>
    </source>
</evidence>
<comment type="subcellular location">
    <subcellularLocation>
        <location evidence="1 9">Cytoplasm</location>
    </subcellularLocation>
</comment>
<dbReference type="SUPFAM" id="SSF56349">
    <property type="entry name" value="DNA breaking-rejoining enzymes"/>
    <property type="match status" value="1"/>
</dbReference>
<dbReference type="NCBIfam" id="NF001399">
    <property type="entry name" value="PRK00283.1"/>
    <property type="match status" value="1"/>
</dbReference>
<keyword evidence="4 9" id="KW-0159">Chromosome partition</keyword>
<feature type="compositionally biased region" description="Basic and acidic residues" evidence="10">
    <location>
        <begin position="246"/>
        <end position="262"/>
    </location>
</feature>
<feature type="region of interest" description="Disordered" evidence="10">
    <location>
        <begin position="136"/>
        <end position="168"/>
    </location>
</feature>
<keyword evidence="6 9" id="KW-0238">DNA-binding</keyword>
<feature type="active site" evidence="9">
    <location>
        <position position="215"/>
    </location>
</feature>
<keyword evidence="7 9" id="KW-0233">DNA recombination</keyword>
<protein>
    <recommendedName>
        <fullName evidence="9">Tyrosine recombinase XerC</fullName>
    </recommendedName>
</protein>
<dbReference type="InterPro" id="IPR010998">
    <property type="entry name" value="Integrase_recombinase_N"/>
</dbReference>
<feature type="active site" evidence="9">
    <location>
        <position position="306"/>
    </location>
</feature>
<feature type="compositionally biased region" description="Low complexity" evidence="10">
    <location>
        <begin position="144"/>
        <end position="162"/>
    </location>
</feature>
<dbReference type="InterPro" id="IPR044068">
    <property type="entry name" value="CB"/>
</dbReference>
<dbReference type="InterPro" id="IPR023009">
    <property type="entry name" value="Tyrosine_recombinase_XerC/XerD"/>
</dbReference>
<evidence type="ECO:0000256" key="9">
    <source>
        <dbReference type="HAMAP-Rule" id="MF_01808"/>
    </source>
</evidence>
<reference evidence="13 14" key="1">
    <citation type="submission" date="2021-03" db="EMBL/GenBank/DDBJ databases">
        <title>Sequencing the genomes of 1000 actinobacteria strains.</title>
        <authorList>
            <person name="Klenk H.-P."/>
        </authorList>
    </citation>
    <scope>NUCLEOTIDE SEQUENCE [LARGE SCALE GENOMIC DNA]</scope>
    <source>
        <strain evidence="13 14">DSM 14566</strain>
    </source>
</reference>
<feature type="active site" evidence="9">
    <location>
        <position position="303"/>
    </location>
</feature>
<dbReference type="InterPro" id="IPR002104">
    <property type="entry name" value="Integrase_catalytic"/>
</dbReference>
<comment type="similarity">
    <text evidence="9">Belongs to the 'phage' integrase family. XerC subfamily.</text>
</comment>
<dbReference type="InterPro" id="IPR011010">
    <property type="entry name" value="DNA_brk_join_enz"/>
</dbReference>
<dbReference type="InterPro" id="IPR004107">
    <property type="entry name" value="Integrase_SAM-like_N"/>
</dbReference>
<dbReference type="PROSITE" id="PS51898">
    <property type="entry name" value="TYR_RECOMBINASE"/>
    <property type="match status" value="1"/>
</dbReference>
<organism evidence="13 14">
    <name type="scientific">Brachybacterium sacelli</name>
    <dbReference type="NCBI Taxonomy" id="173364"/>
    <lineage>
        <taxon>Bacteria</taxon>
        <taxon>Bacillati</taxon>
        <taxon>Actinomycetota</taxon>
        <taxon>Actinomycetes</taxon>
        <taxon>Micrococcales</taxon>
        <taxon>Dermabacteraceae</taxon>
        <taxon>Brachybacterium</taxon>
    </lineage>
</organism>
<evidence type="ECO:0000256" key="10">
    <source>
        <dbReference type="SAM" id="MobiDB-lite"/>
    </source>
</evidence>
<evidence type="ECO:0000256" key="7">
    <source>
        <dbReference type="ARBA" id="ARBA00023172"/>
    </source>
</evidence>
<evidence type="ECO:0000256" key="5">
    <source>
        <dbReference type="ARBA" id="ARBA00022908"/>
    </source>
</evidence>
<evidence type="ECO:0000256" key="8">
    <source>
        <dbReference type="ARBA" id="ARBA00023306"/>
    </source>
</evidence>
<dbReference type="SUPFAM" id="SSF47823">
    <property type="entry name" value="lambda integrase-like, N-terminal domain"/>
    <property type="match status" value="1"/>
</dbReference>
<comment type="subunit">
    <text evidence="9">Forms a cyclic heterotetrameric complex composed of two molecules of XerC and two molecules of XerD.</text>
</comment>
<dbReference type="HAMAP" id="MF_01808">
    <property type="entry name" value="Recomb_XerC_XerD"/>
    <property type="match status" value="1"/>
</dbReference>
<dbReference type="Proteomes" id="UP001519290">
    <property type="component" value="Unassembled WGS sequence"/>
</dbReference>
<keyword evidence="2 9" id="KW-0963">Cytoplasm</keyword>
<evidence type="ECO:0000256" key="2">
    <source>
        <dbReference type="ARBA" id="ARBA00022490"/>
    </source>
</evidence>
<feature type="active site" description="O-(3'-phospho-DNA)-tyrosine intermediate" evidence="9">
    <location>
        <position position="338"/>
    </location>
</feature>
<keyword evidence="14" id="KW-1185">Reference proteome</keyword>
<gene>
    <name evidence="9" type="primary">xerC</name>
    <name evidence="13" type="ORF">JOF43_002083</name>
</gene>
<feature type="active site" evidence="9">
    <location>
        <position position="191"/>
    </location>
</feature>
<dbReference type="Gene3D" id="1.10.150.130">
    <property type="match status" value="1"/>
</dbReference>
<accession>A0ABS4X167</accession>
<evidence type="ECO:0000256" key="4">
    <source>
        <dbReference type="ARBA" id="ARBA00022829"/>
    </source>
</evidence>
<keyword evidence="8 9" id="KW-0131">Cell cycle</keyword>
<evidence type="ECO:0000256" key="6">
    <source>
        <dbReference type="ARBA" id="ARBA00023125"/>
    </source>
</evidence>
<evidence type="ECO:0000256" key="3">
    <source>
        <dbReference type="ARBA" id="ARBA00022618"/>
    </source>
</evidence>
<dbReference type="Gene3D" id="1.10.443.10">
    <property type="entry name" value="Intergrase catalytic core"/>
    <property type="match status" value="1"/>
</dbReference>
<feature type="domain" description="Tyr recombinase" evidence="11">
    <location>
        <begin position="157"/>
        <end position="351"/>
    </location>
</feature>
<feature type="region of interest" description="Disordered" evidence="10">
    <location>
        <begin position="246"/>
        <end position="266"/>
    </location>
</feature>
<dbReference type="CDD" id="cd00798">
    <property type="entry name" value="INT_XerDC_C"/>
    <property type="match status" value="1"/>
</dbReference>
<dbReference type="Pfam" id="PF02899">
    <property type="entry name" value="Phage_int_SAM_1"/>
    <property type="match status" value="1"/>
</dbReference>
<dbReference type="PROSITE" id="PS51900">
    <property type="entry name" value="CB"/>
    <property type="match status" value="1"/>
</dbReference>
<evidence type="ECO:0000256" key="1">
    <source>
        <dbReference type="ARBA" id="ARBA00004496"/>
    </source>
</evidence>
<evidence type="ECO:0000259" key="12">
    <source>
        <dbReference type="PROSITE" id="PS51900"/>
    </source>
</evidence>
<sequence length="357" mass="37916">MTRESEPPPAAVVSAFAEHLRLERGRSEHTVRAYCREATGLLEHLRTVERLDLEELDVAALRSWLAARSETGAASSTLARSAAAARTFTTWLATTGRIEQDVGGRLKAPRRGRHLPTVLSGDQAAGLLDGVNAAGAPERDAEAAGEPPAGPAAGRVPDPAAGSDPAEDPVQQAIVLRDAAVLELLYSSGLRVSELVALDRAGIDRSQGTVRVRGKGDKERIVPVGIPALDAVQRWEQDGRPVLAARERRPAAAQDPGRHREAGGGGGALFLGARGGRLGDRAVRTLIDRYAVRAGIAKHVTPHTLRHSAATHLVEGGADLRSVQDFLGHSSLATTQIYTHVSAERLRRTIDQAHPRA</sequence>
<name>A0ABS4X167_9MICO</name>
<dbReference type="EMBL" id="JAGIOD010000001">
    <property type="protein sequence ID" value="MBP2382126.1"/>
    <property type="molecule type" value="Genomic_DNA"/>
</dbReference>